<organism evidence="1 2">
    <name type="scientific">Actinomadura violacea</name>
    <dbReference type="NCBI Taxonomy" id="2819934"/>
    <lineage>
        <taxon>Bacteria</taxon>
        <taxon>Bacillati</taxon>
        <taxon>Actinomycetota</taxon>
        <taxon>Actinomycetes</taxon>
        <taxon>Streptosporangiales</taxon>
        <taxon>Thermomonosporaceae</taxon>
        <taxon>Actinomadura</taxon>
    </lineage>
</organism>
<dbReference type="Proteomes" id="UP000680206">
    <property type="component" value="Unassembled WGS sequence"/>
</dbReference>
<dbReference type="Gene3D" id="1.25.40.10">
    <property type="entry name" value="Tetratricopeptide repeat domain"/>
    <property type="match status" value="1"/>
</dbReference>
<dbReference type="EMBL" id="JAGEPF010000018">
    <property type="protein sequence ID" value="MBO2461548.1"/>
    <property type="molecule type" value="Genomic_DNA"/>
</dbReference>
<keyword evidence="2" id="KW-1185">Reference proteome</keyword>
<proteinExistence type="predicted"/>
<dbReference type="RefSeq" id="WP_208244905.1">
    <property type="nucleotide sequence ID" value="NZ_JAGEPF010000018.1"/>
</dbReference>
<evidence type="ECO:0000313" key="1">
    <source>
        <dbReference type="EMBL" id="MBO2461548.1"/>
    </source>
</evidence>
<reference evidence="1 2" key="1">
    <citation type="submission" date="2021-03" db="EMBL/GenBank/DDBJ databases">
        <title>Actinomadura violae sp. nov., isolated from lichen in Thailand.</title>
        <authorList>
            <person name="Kanchanasin P."/>
            <person name="Saeng-In P."/>
            <person name="Phongsopitanun W."/>
            <person name="Yuki M."/>
            <person name="Kudo T."/>
            <person name="Ohkuma M."/>
            <person name="Tanasupawat S."/>
        </authorList>
    </citation>
    <scope>NUCLEOTIDE SEQUENCE [LARGE SCALE GENOMIC DNA]</scope>
    <source>
        <strain evidence="1 2">LCR2-06</strain>
    </source>
</reference>
<evidence type="ECO:0008006" key="3">
    <source>
        <dbReference type="Google" id="ProtNLM"/>
    </source>
</evidence>
<name>A0ABS3RXR9_9ACTN</name>
<protein>
    <recommendedName>
        <fullName evidence="3">Transcriptional regulator</fullName>
    </recommendedName>
</protein>
<sequence>MAAEDGTMLRCAAQTLGKWLNGAIPLPATMAYAVEAFARLLDRPGLAPADLGWPPNVPAAPEDPWRGDPVALLTRIGREDMLDRRTTLTAGLYSLAAATMPDRLRRMASRPGEDRRAGASDIARIRETTKQFGRLDDLYGGGHGRVAVAAYITHEVTPLLRGTTGKARPELFVAAAELAYLAAWMAADASRAGTAQQYYVQAARLADEAGDPLMRACALRGLAVQAVELGHDRQAHDLAEAAAEGISGGAPLRTRAWITGMRAETLAAADRDRNRAFTLLREAESYLEKAESQSERWPGNYQPSSYQHQMGLTLAQLGDLKSAEQHFAASVRAREPGERRSRALIGARLAHIQVRRRQPDEAAYTLLGIASDLKVVSSGRIDLLVTQIRAAWQPYRGNTQVRKADKMLAGLRGLSSNRTENGVSESARAELPPLAVRMRVERTSGRIL</sequence>
<accession>A0ABS3RXR9</accession>
<dbReference type="SUPFAM" id="SSF48452">
    <property type="entry name" value="TPR-like"/>
    <property type="match status" value="1"/>
</dbReference>
<gene>
    <name evidence="1" type="ORF">J4709_28590</name>
</gene>
<dbReference type="InterPro" id="IPR011990">
    <property type="entry name" value="TPR-like_helical_dom_sf"/>
</dbReference>
<evidence type="ECO:0000313" key="2">
    <source>
        <dbReference type="Proteomes" id="UP000680206"/>
    </source>
</evidence>
<comment type="caution">
    <text evidence="1">The sequence shown here is derived from an EMBL/GenBank/DDBJ whole genome shotgun (WGS) entry which is preliminary data.</text>
</comment>